<protein>
    <recommendedName>
        <fullName evidence="1">VOC domain-containing protein</fullName>
    </recommendedName>
</protein>
<feature type="domain" description="VOC" evidence="1">
    <location>
        <begin position="2"/>
        <end position="121"/>
    </location>
</feature>
<dbReference type="OrthoDB" id="2691474at2"/>
<sequence length="124" mass="13660">MELLGIRFCSVNNQAEKEIDFFENGLGLKNSFKDMQDVEGMEGFFGGIFSTKDGASWAEIWPSGEQMPAGLMLQLVVDNADSLAQHAEKQGLDPQGPVDAHGERIYYIQSPSGLNMSFQSKLEP</sequence>
<dbReference type="PROSITE" id="PS51819">
    <property type="entry name" value="VOC"/>
    <property type="match status" value="1"/>
</dbReference>
<dbReference type="InterPro" id="IPR037523">
    <property type="entry name" value="VOC_core"/>
</dbReference>
<reference evidence="2 3" key="1">
    <citation type="submission" date="2019-06" db="EMBL/GenBank/DDBJ databases">
        <title>Draft genome of Aliikangiella marina GYP-15.</title>
        <authorList>
            <person name="Wang G."/>
        </authorList>
    </citation>
    <scope>NUCLEOTIDE SEQUENCE [LARGE SCALE GENOMIC DNA]</scope>
    <source>
        <strain evidence="2 3">GYP-15</strain>
    </source>
</reference>
<evidence type="ECO:0000313" key="2">
    <source>
        <dbReference type="EMBL" id="TQV76505.1"/>
    </source>
</evidence>
<dbReference type="RefSeq" id="WP_142887865.1">
    <property type="nucleotide sequence ID" value="NZ_VIKR01000001.1"/>
</dbReference>
<dbReference type="AlphaFoldDB" id="A0A545TH22"/>
<organism evidence="2 3">
    <name type="scientific">Aliikangiella marina</name>
    <dbReference type="NCBI Taxonomy" id="1712262"/>
    <lineage>
        <taxon>Bacteria</taxon>
        <taxon>Pseudomonadati</taxon>
        <taxon>Pseudomonadota</taxon>
        <taxon>Gammaproteobacteria</taxon>
        <taxon>Oceanospirillales</taxon>
        <taxon>Pleioneaceae</taxon>
        <taxon>Aliikangiella</taxon>
    </lineage>
</organism>
<dbReference type="Gene3D" id="3.10.180.10">
    <property type="entry name" value="2,3-Dihydroxybiphenyl 1,2-Dioxygenase, domain 1"/>
    <property type="match status" value="1"/>
</dbReference>
<accession>A0A545TH22</accession>
<comment type="caution">
    <text evidence="2">The sequence shown here is derived from an EMBL/GenBank/DDBJ whole genome shotgun (WGS) entry which is preliminary data.</text>
</comment>
<keyword evidence="3" id="KW-1185">Reference proteome</keyword>
<dbReference type="SUPFAM" id="SSF54593">
    <property type="entry name" value="Glyoxalase/Bleomycin resistance protein/Dihydroxybiphenyl dioxygenase"/>
    <property type="match status" value="1"/>
</dbReference>
<dbReference type="Proteomes" id="UP000317839">
    <property type="component" value="Unassembled WGS sequence"/>
</dbReference>
<evidence type="ECO:0000259" key="1">
    <source>
        <dbReference type="PROSITE" id="PS51819"/>
    </source>
</evidence>
<evidence type="ECO:0000313" key="3">
    <source>
        <dbReference type="Proteomes" id="UP000317839"/>
    </source>
</evidence>
<name>A0A545TH22_9GAMM</name>
<proteinExistence type="predicted"/>
<dbReference type="EMBL" id="VIKR01000001">
    <property type="protein sequence ID" value="TQV76505.1"/>
    <property type="molecule type" value="Genomic_DNA"/>
</dbReference>
<dbReference type="InterPro" id="IPR029068">
    <property type="entry name" value="Glyas_Bleomycin-R_OHBP_Dase"/>
</dbReference>
<gene>
    <name evidence="2" type="ORF">FLL45_00650</name>
</gene>